<dbReference type="AlphaFoldDB" id="A0A1Q9DMV4"/>
<evidence type="ECO:0000313" key="2">
    <source>
        <dbReference type="EMBL" id="OLP96470.1"/>
    </source>
</evidence>
<name>A0A1Q9DMV4_SYMMI</name>
<protein>
    <submittedName>
        <fullName evidence="2">Uncharacterized protein</fullName>
    </submittedName>
</protein>
<dbReference type="Proteomes" id="UP000186817">
    <property type="component" value="Unassembled WGS sequence"/>
</dbReference>
<evidence type="ECO:0000313" key="3">
    <source>
        <dbReference type="Proteomes" id="UP000186817"/>
    </source>
</evidence>
<accession>A0A1Q9DMV4</accession>
<gene>
    <name evidence="2" type="ORF">AK812_SmicGene21303</name>
</gene>
<proteinExistence type="predicted"/>
<feature type="compositionally biased region" description="Low complexity" evidence="1">
    <location>
        <begin position="90"/>
        <end position="106"/>
    </location>
</feature>
<reference evidence="2 3" key="1">
    <citation type="submission" date="2016-02" db="EMBL/GenBank/DDBJ databases">
        <title>Genome analysis of coral dinoflagellate symbionts highlights evolutionary adaptations to a symbiotic lifestyle.</title>
        <authorList>
            <person name="Aranda M."/>
            <person name="Li Y."/>
            <person name="Liew Y.J."/>
            <person name="Baumgarten S."/>
            <person name="Simakov O."/>
            <person name="Wilson M."/>
            <person name="Piel J."/>
            <person name="Ashoor H."/>
            <person name="Bougouffa S."/>
            <person name="Bajic V.B."/>
            <person name="Ryu T."/>
            <person name="Ravasi T."/>
            <person name="Bayer T."/>
            <person name="Micklem G."/>
            <person name="Kim H."/>
            <person name="Bhak J."/>
            <person name="Lajeunesse T.C."/>
            <person name="Voolstra C.R."/>
        </authorList>
    </citation>
    <scope>NUCLEOTIDE SEQUENCE [LARGE SCALE GENOMIC DNA]</scope>
    <source>
        <strain evidence="2 3">CCMP2467</strain>
    </source>
</reference>
<keyword evidence="3" id="KW-1185">Reference proteome</keyword>
<feature type="region of interest" description="Disordered" evidence="1">
    <location>
        <begin position="82"/>
        <end position="115"/>
    </location>
</feature>
<sequence length="115" mass="12937">MTKTHFHVCTAHPSFEPVSRFKKARPVRARQFVDLLIKPPTARMRHGQIRHHPLLLPIHLPEFAAAPHQVEEWLLQRGFANLNQRPPRPASTSWGSISSGGRSAASDTLRYGGFA</sequence>
<comment type="caution">
    <text evidence="2">The sequence shown here is derived from an EMBL/GenBank/DDBJ whole genome shotgun (WGS) entry which is preliminary data.</text>
</comment>
<evidence type="ECO:0000256" key="1">
    <source>
        <dbReference type="SAM" id="MobiDB-lite"/>
    </source>
</evidence>
<dbReference type="EMBL" id="LSRX01000466">
    <property type="protein sequence ID" value="OLP96470.1"/>
    <property type="molecule type" value="Genomic_DNA"/>
</dbReference>
<organism evidence="2 3">
    <name type="scientific">Symbiodinium microadriaticum</name>
    <name type="common">Dinoflagellate</name>
    <name type="synonym">Zooxanthella microadriatica</name>
    <dbReference type="NCBI Taxonomy" id="2951"/>
    <lineage>
        <taxon>Eukaryota</taxon>
        <taxon>Sar</taxon>
        <taxon>Alveolata</taxon>
        <taxon>Dinophyceae</taxon>
        <taxon>Suessiales</taxon>
        <taxon>Symbiodiniaceae</taxon>
        <taxon>Symbiodinium</taxon>
    </lineage>
</organism>